<comment type="caution">
    <text evidence="1">The sequence shown here is derived from an EMBL/GenBank/DDBJ whole genome shotgun (WGS) entry which is preliminary data.</text>
</comment>
<protein>
    <submittedName>
        <fullName evidence="1">Uncharacterized protein</fullName>
    </submittedName>
</protein>
<gene>
    <name evidence="1" type="ORF">VB146_16115</name>
</gene>
<accession>A0ABU5Q0K6</accession>
<sequence length="51" mass="5594">MNLATEVNPDLWAAVRRSYESQAWSNAILDAVHHFSDVIRAKDGLINAIGG</sequence>
<dbReference type="EMBL" id="JAYFSO010000022">
    <property type="protein sequence ID" value="MEA5125348.1"/>
    <property type="molecule type" value="Genomic_DNA"/>
</dbReference>
<organism evidence="1 2">
    <name type="scientific">Xanthomonas floridensis</name>
    <dbReference type="NCBI Taxonomy" id="1843580"/>
    <lineage>
        <taxon>Bacteria</taxon>
        <taxon>Pseudomonadati</taxon>
        <taxon>Pseudomonadota</taxon>
        <taxon>Gammaproteobacteria</taxon>
        <taxon>Lysobacterales</taxon>
        <taxon>Lysobacteraceae</taxon>
        <taxon>Xanthomonas</taxon>
    </lineage>
</organism>
<keyword evidence="2" id="KW-1185">Reference proteome</keyword>
<name>A0ABU5Q0K6_9XANT</name>
<dbReference type="RefSeq" id="WP_161946544.1">
    <property type="nucleotide sequence ID" value="NZ_JAYFSN010000022.1"/>
</dbReference>
<reference evidence="1 2" key="1">
    <citation type="submission" date="2023-12" db="EMBL/GenBank/DDBJ databases">
        <title>Genome sequencing of Xanthomonas floridensis.</title>
        <authorList>
            <person name="Greer S."/>
            <person name="Harrison J."/>
            <person name="Grant M."/>
            <person name="Vicente J."/>
            <person name="Studholme D."/>
        </authorList>
    </citation>
    <scope>NUCLEOTIDE SEQUENCE [LARGE SCALE GENOMIC DNA]</scope>
    <source>
        <strain evidence="1 2">WHRI 8848</strain>
    </source>
</reference>
<evidence type="ECO:0000313" key="2">
    <source>
        <dbReference type="Proteomes" id="UP001303614"/>
    </source>
</evidence>
<proteinExistence type="predicted"/>
<dbReference type="Proteomes" id="UP001303614">
    <property type="component" value="Unassembled WGS sequence"/>
</dbReference>
<evidence type="ECO:0000313" key="1">
    <source>
        <dbReference type="EMBL" id="MEA5125348.1"/>
    </source>
</evidence>